<dbReference type="Proteomes" id="UP000324222">
    <property type="component" value="Unassembled WGS sequence"/>
</dbReference>
<accession>A0A5B7I8M2</accession>
<evidence type="ECO:0000313" key="3">
    <source>
        <dbReference type="Proteomes" id="UP000324222"/>
    </source>
</evidence>
<comment type="caution">
    <text evidence="2">The sequence shown here is derived from an EMBL/GenBank/DDBJ whole genome shotgun (WGS) entry which is preliminary data.</text>
</comment>
<feature type="region of interest" description="Disordered" evidence="1">
    <location>
        <begin position="72"/>
        <end position="100"/>
    </location>
</feature>
<protein>
    <submittedName>
        <fullName evidence="2">Uncharacterized protein</fullName>
    </submittedName>
</protein>
<dbReference type="AlphaFoldDB" id="A0A5B7I8M2"/>
<sequence>MDGILLDFSRTLVVEMTCWNPRHTGAVLVTGHGRCSLPTQHSGKRVASIGSGDHMGTVEQWLVPALSLPGDPLANVSTATRQSPPQPPSPPPTTTATTNNYHHNLTAILHGHLNPPQRKVSTSNTLHLFPV</sequence>
<dbReference type="EMBL" id="VSRR010048543">
    <property type="protein sequence ID" value="MPC78485.1"/>
    <property type="molecule type" value="Genomic_DNA"/>
</dbReference>
<reference evidence="2 3" key="1">
    <citation type="submission" date="2019-05" db="EMBL/GenBank/DDBJ databases">
        <title>Another draft genome of Portunus trituberculatus and its Hox gene families provides insights of decapod evolution.</title>
        <authorList>
            <person name="Jeong J.-H."/>
            <person name="Song I."/>
            <person name="Kim S."/>
            <person name="Choi T."/>
            <person name="Kim D."/>
            <person name="Ryu S."/>
            <person name="Kim W."/>
        </authorList>
    </citation>
    <scope>NUCLEOTIDE SEQUENCE [LARGE SCALE GENOMIC DNA]</scope>
    <source>
        <tissue evidence="2">Muscle</tissue>
    </source>
</reference>
<gene>
    <name evidence="2" type="ORF">E2C01_072972</name>
</gene>
<feature type="compositionally biased region" description="Pro residues" evidence="1">
    <location>
        <begin position="84"/>
        <end position="93"/>
    </location>
</feature>
<evidence type="ECO:0000256" key="1">
    <source>
        <dbReference type="SAM" id="MobiDB-lite"/>
    </source>
</evidence>
<evidence type="ECO:0000313" key="2">
    <source>
        <dbReference type="EMBL" id="MPC78485.1"/>
    </source>
</evidence>
<proteinExistence type="predicted"/>
<keyword evidence="3" id="KW-1185">Reference proteome</keyword>
<organism evidence="2 3">
    <name type="scientific">Portunus trituberculatus</name>
    <name type="common">Swimming crab</name>
    <name type="synonym">Neptunus trituberculatus</name>
    <dbReference type="NCBI Taxonomy" id="210409"/>
    <lineage>
        <taxon>Eukaryota</taxon>
        <taxon>Metazoa</taxon>
        <taxon>Ecdysozoa</taxon>
        <taxon>Arthropoda</taxon>
        <taxon>Crustacea</taxon>
        <taxon>Multicrustacea</taxon>
        <taxon>Malacostraca</taxon>
        <taxon>Eumalacostraca</taxon>
        <taxon>Eucarida</taxon>
        <taxon>Decapoda</taxon>
        <taxon>Pleocyemata</taxon>
        <taxon>Brachyura</taxon>
        <taxon>Eubrachyura</taxon>
        <taxon>Portunoidea</taxon>
        <taxon>Portunidae</taxon>
        <taxon>Portuninae</taxon>
        <taxon>Portunus</taxon>
    </lineage>
</organism>
<name>A0A5B7I8M2_PORTR</name>